<dbReference type="EMBL" id="DUGC01000043">
    <property type="protein sequence ID" value="HIH09488.1"/>
    <property type="molecule type" value="Genomic_DNA"/>
</dbReference>
<protein>
    <submittedName>
        <fullName evidence="1">Uncharacterized protein</fullName>
    </submittedName>
</protein>
<dbReference type="AlphaFoldDB" id="A0A7J4IVC9"/>
<evidence type="ECO:0000313" key="1">
    <source>
        <dbReference type="EMBL" id="HIH09488.1"/>
    </source>
</evidence>
<dbReference type="Proteomes" id="UP000565078">
    <property type="component" value="Unassembled WGS sequence"/>
</dbReference>
<organism evidence="1 2">
    <name type="scientific">Candidatus Iainarchaeum sp</name>
    <dbReference type="NCBI Taxonomy" id="3101447"/>
    <lineage>
        <taxon>Archaea</taxon>
        <taxon>Candidatus Iainarchaeota</taxon>
        <taxon>Candidatus Iainarchaeia</taxon>
        <taxon>Candidatus Iainarchaeales</taxon>
        <taxon>Candidatus Iainarchaeaceae</taxon>
        <taxon>Candidatus Iainarchaeum</taxon>
    </lineage>
</organism>
<evidence type="ECO:0000313" key="2">
    <source>
        <dbReference type="Proteomes" id="UP000565078"/>
    </source>
</evidence>
<name>A0A7J4IVC9_9ARCH</name>
<comment type="caution">
    <text evidence="1">The sequence shown here is derived from an EMBL/GenBank/DDBJ whole genome shotgun (WGS) entry which is preliminary data.</text>
</comment>
<gene>
    <name evidence="1" type="ORF">HA254_02350</name>
</gene>
<sequence length="122" mass="14469">MGWYGVFLVPKLKLCFYLRKVDEGILESSFDSMDRFFDKYDKVREDIEYVLDITEESKTFSAKATAKMFNTIEEIGRIPEASNSIFLLYFLKKHEFEINYHPEDAIDLDKLKAEGWQIIEYV</sequence>
<reference evidence="2" key="1">
    <citation type="journal article" date="2020" name="bioRxiv">
        <title>A rank-normalized archaeal taxonomy based on genome phylogeny resolves widespread incomplete and uneven classifications.</title>
        <authorList>
            <person name="Rinke C."/>
            <person name="Chuvochina M."/>
            <person name="Mussig A.J."/>
            <person name="Chaumeil P.-A."/>
            <person name="Waite D.W."/>
            <person name="Whitman W.B."/>
            <person name="Parks D.H."/>
            <person name="Hugenholtz P."/>
        </authorList>
    </citation>
    <scope>NUCLEOTIDE SEQUENCE [LARGE SCALE GENOMIC DNA]</scope>
</reference>
<accession>A0A7J4IVC9</accession>
<proteinExistence type="predicted"/>